<reference evidence="1" key="2">
    <citation type="submission" date="2020-11" db="EMBL/GenBank/DDBJ databases">
        <authorList>
            <person name="McCartney M.A."/>
            <person name="Auch B."/>
            <person name="Kono T."/>
            <person name="Mallez S."/>
            <person name="Becker A."/>
            <person name="Gohl D.M."/>
            <person name="Silverstein K.A.T."/>
            <person name="Koren S."/>
            <person name="Bechman K.B."/>
            <person name="Herman A."/>
            <person name="Abrahante J.E."/>
            <person name="Garbe J."/>
        </authorList>
    </citation>
    <scope>NUCLEOTIDE SEQUENCE</scope>
    <source>
        <strain evidence="1">Duluth1</strain>
        <tissue evidence="1">Whole animal</tissue>
    </source>
</reference>
<keyword evidence="2" id="KW-1185">Reference proteome</keyword>
<proteinExistence type="predicted"/>
<reference evidence="1" key="1">
    <citation type="journal article" date="2019" name="bioRxiv">
        <title>The Genome of the Zebra Mussel, Dreissena polymorpha: A Resource for Invasive Species Research.</title>
        <authorList>
            <person name="McCartney M.A."/>
            <person name="Auch B."/>
            <person name="Kono T."/>
            <person name="Mallez S."/>
            <person name="Zhang Y."/>
            <person name="Obille A."/>
            <person name="Becker A."/>
            <person name="Abrahante J.E."/>
            <person name="Garbe J."/>
            <person name="Badalamenti J.P."/>
            <person name="Herman A."/>
            <person name="Mangelson H."/>
            <person name="Liachko I."/>
            <person name="Sullivan S."/>
            <person name="Sone E.D."/>
            <person name="Koren S."/>
            <person name="Silverstein K.A.T."/>
            <person name="Beckman K.B."/>
            <person name="Gohl D.M."/>
        </authorList>
    </citation>
    <scope>NUCLEOTIDE SEQUENCE</scope>
    <source>
        <strain evidence="1">Duluth1</strain>
        <tissue evidence="1">Whole animal</tissue>
    </source>
</reference>
<dbReference type="Proteomes" id="UP000828390">
    <property type="component" value="Unassembled WGS sequence"/>
</dbReference>
<organism evidence="1 2">
    <name type="scientific">Dreissena polymorpha</name>
    <name type="common">Zebra mussel</name>
    <name type="synonym">Mytilus polymorpha</name>
    <dbReference type="NCBI Taxonomy" id="45954"/>
    <lineage>
        <taxon>Eukaryota</taxon>
        <taxon>Metazoa</taxon>
        <taxon>Spiralia</taxon>
        <taxon>Lophotrochozoa</taxon>
        <taxon>Mollusca</taxon>
        <taxon>Bivalvia</taxon>
        <taxon>Autobranchia</taxon>
        <taxon>Heteroconchia</taxon>
        <taxon>Euheterodonta</taxon>
        <taxon>Imparidentia</taxon>
        <taxon>Neoheterodontei</taxon>
        <taxon>Myida</taxon>
        <taxon>Dreissenoidea</taxon>
        <taxon>Dreissenidae</taxon>
        <taxon>Dreissena</taxon>
    </lineage>
</organism>
<dbReference type="EMBL" id="JAIWYP010000062">
    <property type="protein sequence ID" value="KAH3690492.1"/>
    <property type="molecule type" value="Genomic_DNA"/>
</dbReference>
<evidence type="ECO:0000313" key="2">
    <source>
        <dbReference type="Proteomes" id="UP000828390"/>
    </source>
</evidence>
<sequence length="145" mass="16097">MERVTCSSTCPRSVFSTLLTLNHPVKCDLKECHITSCVEGSITRTTAIITTDPGNEFNIQTLVNDSPGLWEALQGLNIIILSPGNEDEHYDVIHKEMFSQFLSSLTHLKTLSIEMIPSFQSININDLSLILSSPSIQIIHIMIVV</sequence>
<name>A0A9D3Y1B8_DREPO</name>
<evidence type="ECO:0000313" key="1">
    <source>
        <dbReference type="EMBL" id="KAH3690492.1"/>
    </source>
</evidence>
<dbReference type="AlphaFoldDB" id="A0A9D3Y1B8"/>
<accession>A0A9D3Y1B8</accession>
<comment type="caution">
    <text evidence="1">The sequence shown here is derived from an EMBL/GenBank/DDBJ whole genome shotgun (WGS) entry which is preliminary data.</text>
</comment>
<gene>
    <name evidence="1" type="ORF">DPMN_191436</name>
</gene>
<protein>
    <submittedName>
        <fullName evidence="1">Uncharacterized protein</fullName>
    </submittedName>
</protein>